<name>A0A445N188_9BACT</name>
<organism evidence="1">
    <name type="scientific">uncultured Desulfobacterium sp</name>
    <dbReference type="NCBI Taxonomy" id="201089"/>
    <lineage>
        <taxon>Bacteria</taxon>
        <taxon>Pseudomonadati</taxon>
        <taxon>Thermodesulfobacteriota</taxon>
        <taxon>Desulfobacteria</taxon>
        <taxon>Desulfobacterales</taxon>
        <taxon>Desulfobacteriaceae</taxon>
        <taxon>Desulfobacterium</taxon>
        <taxon>environmental samples</taxon>
    </lineage>
</organism>
<proteinExistence type="predicted"/>
<dbReference type="AlphaFoldDB" id="A0A445N188"/>
<gene>
    <name evidence="1" type="ORF">PITCH_A640006</name>
</gene>
<dbReference type="EMBL" id="OJIN01000208">
    <property type="protein sequence ID" value="SPD75463.1"/>
    <property type="molecule type" value="Genomic_DNA"/>
</dbReference>
<accession>A0A445N188</accession>
<evidence type="ECO:0000313" key="1">
    <source>
        <dbReference type="EMBL" id="SPD75463.1"/>
    </source>
</evidence>
<reference evidence="1" key="1">
    <citation type="submission" date="2018-01" db="EMBL/GenBank/DDBJ databases">
        <authorList>
            <person name="Regsiter A."/>
            <person name="William W."/>
        </authorList>
    </citation>
    <scope>NUCLEOTIDE SEQUENCE</scope>
    <source>
        <strain evidence="1">TRIP AH-1</strain>
    </source>
</reference>
<dbReference type="Gene3D" id="3.30.2130.10">
    <property type="entry name" value="VC0802-like"/>
    <property type="match status" value="1"/>
</dbReference>
<sequence length="343" mass="37624">MSSQKRLSAFKILKDVVRISLVKSDNAEGFPAKFCRLMASEGINLLFFTCGEKGRGWGINIAIEFACAERAIELIEENFPDLSYRSTSSGILSLFPHRCDPSIAGSLFHVLDVTGIEPEALAYSNSAISVMLEEGAIDITSSALFEPFQFSAYRTPADWKLAQEGKEELYKEVVASYQEKRPKVYSLEWLTGQNLFLFEMSNSNLSSVGNLLVDFSIQGYQLPFLTSTPASGKQCMDLFICIPNQDERTSPDLTNTSCGTAPKKISPVAVFSMNGPHFGDRYGIASELLTAINRAGVQLLALGCAIASINGVVPADQIELTTDVIKQCFDVPSVIMKTYKRQS</sequence>
<protein>
    <submittedName>
        <fullName evidence="1">Uncharacterized protein</fullName>
    </submittedName>
</protein>